<dbReference type="Proteomes" id="UP000241818">
    <property type="component" value="Unassembled WGS sequence"/>
</dbReference>
<keyword evidence="3" id="KW-1185">Reference proteome</keyword>
<dbReference type="AlphaFoldDB" id="A0A2T3AR10"/>
<keyword evidence="1" id="KW-1133">Transmembrane helix</keyword>
<feature type="transmembrane region" description="Helical" evidence="1">
    <location>
        <begin position="6"/>
        <end position="24"/>
    </location>
</feature>
<dbReference type="EMBL" id="KZ679018">
    <property type="protein sequence ID" value="PSS08686.1"/>
    <property type="molecule type" value="Genomic_DNA"/>
</dbReference>
<keyword evidence="1" id="KW-0472">Membrane</keyword>
<accession>A0A2T3AR10</accession>
<evidence type="ECO:0000313" key="2">
    <source>
        <dbReference type="EMBL" id="PSS08686.1"/>
    </source>
</evidence>
<dbReference type="RefSeq" id="XP_024717084.1">
    <property type="nucleotide sequence ID" value="XM_024863962.1"/>
</dbReference>
<reference evidence="2 3" key="1">
    <citation type="journal article" date="2018" name="New Phytol.">
        <title>Comparative genomics and transcriptomics depict ericoid mycorrhizal fungi as versatile saprotrophs and plant mutualists.</title>
        <authorList>
            <person name="Martino E."/>
            <person name="Morin E."/>
            <person name="Grelet G.A."/>
            <person name="Kuo A."/>
            <person name="Kohler A."/>
            <person name="Daghino S."/>
            <person name="Barry K.W."/>
            <person name="Cichocki N."/>
            <person name="Clum A."/>
            <person name="Dockter R.B."/>
            <person name="Hainaut M."/>
            <person name="Kuo R.C."/>
            <person name="LaButti K."/>
            <person name="Lindahl B.D."/>
            <person name="Lindquist E.A."/>
            <person name="Lipzen A."/>
            <person name="Khouja H.R."/>
            <person name="Magnuson J."/>
            <person name="Murat C."/>
            <person name="Ohm R.A."/>
            <person name="Singer S.W."/>
            <person name="Spatafora J.W."/>
            <person name="Wang M."/>
            <person name="Veneault-Fourrey C."/>
            <person name="Henrissat B."/>
            <person name="Grigoriev I.V."/>
            <person name="Martin F.M."/>
            <person name="Perotto S."/>
        </authorList>
    </citation>
    <scope>NUCLEOTIDE SEQUENCE [LARGE SCALE GENOMIC DNA]</scope>
    <source>
        <strain evidence="2 3">ATCC 22711</strain>
    </source>
</reference>
<proteinExistence type="predicted"/>
<keyword evidence="1" id="KW-0812">Transmembrane</keyword>
<evidence type="ECO:0000256" key="1">
    <source>
        <dbReference type="SAM" id="Phobius"/>
    </source>
</evidence>
<organism evidence="2 3">
    <name type="scientific">Amorphotheca resinae ATCC 22711</name>
    <dbReference type="NCBI Taxonomy" id="857342"/>
    <lineage>
        <taxon>Eukaryota</taxon>
        <taxon>Fungi</taxon>
        <taxon>Dikarya</taxon>
        <taxon>Ascomycota</taxon>
        <taxon>Pezizomycotina</taxon>
        <taxon>Leotiomycetes</taxon>
        <taxon>Helotiales</taxon>
        <taxon>Amorphothecaceae</taxon>
        <taxon>Amorphotheca</taxon>
    </lineage>
</organism>
<sequence length="87" mass="9914">MDFGLHLYIILLAMFLFSIAIDEVETAGKNILLSFLRASPIADHYTDSFLRIRQLEIPPSTLSGYLQVNTGHHMTMLRNPRLSPCEH</sequence>
<evidence type="ECO:0000313" key="3">
    <source>
        <dbReference type="Proteomes" id="UP000241818"/>
    </source>
</evidence>
<dbReference type="GeneID" id="36572043"/>
<name>A0A2T3AR10_AMORE</name>
<dbReference type="InParanoid" id="A0A2T3AR10"/>
<protein>
    <submittedName>
        <fullName evidence="2">Uncharacterized protein</fullName>
    </submittedName>
</protein>
<gene>
    <name evidence="2" type="ORF">M430DRAFT_188201</name>
</gene>